<dbReference type="Pfam" id="PF00455">
    <property type="entry name" value="DeoRC"/>
    <property type="match status" value="1"/>
</dbReference>
<evidence type="ECO:0000259" key="7">
    <source>
        <dbReference type="PROSITE" id="PS51000"/>
    </source>
</evidence>
<dbReference type="PROSITE" id="PS51000">
    <property type="entry name" value="HTH_DEOR_2"/>
    <property type="match status" value="1"/>
</dbReference>
<evidence type="ECO:0000256" key="6">
    <source>
        <dbReference type="SAM" id="MobiDB-lite"/>
    </source>
</evidence>
<sequence length="253" mass="26248">MDAEERRLRILQVTRSTGAVAVAELAARFTVAPETVRRDLRALAEEGLISRTHGGARPVESTGSSTPPPSRALRDAPALTRIAAAAVSLLGAAETVFVDEGFTARLIARALPRDRPLTVVTASLTAAHALGDTERITVLLLGGRVRGATLATSGGQAARMLGGFVVDLAYLDADGVSREHGLTVFDPAVAEVRAQAVRGSRRRILAAAATAFGGVGPCRFADVRDVEAIVTGAGVPAAEAQRYSLLGPRVLSV</sequence>
<dbReference type="SUPFAM" id="SSF100950">
    <property type="entry name" value="NagB/RpiA/CoA transferase-like"/>
    <property type="match status" value="1"/>
</dbReference>
<dbReference type="GO" id="GO:0003677">
    <property type="term" value="F:DNA binding"/>
    <property type="evidence" value="ECO:0007669"/>
    <property type="project" value="UniProtKB-KW"/>
</dbReference>
<dbReference type="Pfam" id="PF08220">
    <property type="entry name" value="HTH_DeoR"/>
    <property type="match status" value="1"/>
</dbReference>
<dbReference type="InterPro" id="IPR050313">
    <property type="entry name" value="Carb_Metab_HTH_regulators"/>
</dbReference>
<organism evidence="8 9">
    <name type="scientific">Streptomyces yaizuensis</name>
    <dbReference type="NCBI Taxonomy" id="2989713"/>
    <lineage>
        <taxon>Bacteria</taxon>
        <taxon>Bacillati</taxon>
        <taxon>Actinomycetota</taxon>
        <taxon>Actinomycetes</taxon>
        <taxon>Kitasatosporales</taxon>
        <taxon>Streptomycetaceae</taxon>
        <taxon>Streptomyces</taxon>
    </lineage>
</organism>
<proteinExistence type="predicted"/>
<gene>
    <name evidence="8" type="ORF">SYYSPA8_03280</name>
</gene>
<dbReference type="InterPro" id="IPR036390">
    <property type="entry name" value="WH_DNA-bd_sf"/>
</dbReference>
<dbReference type="Gene3D" id="1.10.10.10">
    <property type="entry name" value="Winged helix-like DNA-binding domain superfamily/Winged helix DNA-binding domain"/>
    <property type="match status" value="1"/>
</dbReference>
<dbReference type="InterPro" id="IPR036388">
    <property type="entry name" value="WH-like_DNA-bd_sf"/>
</dbReference>
<dbReference type="SUPFAM" id="SSF46785">
    <property type="entry name" value="Winged helix' DNA-binding domain"/>
    <property type="match status" value="1"/>
</dbReference>
<dbReference type="PRINTS" id="PR00037">
    <property type="entry name" value="HTHLACR"/>
</dbReference>
<dbReference type="InterPro" id="IPR014036">
    <property type="entry name" value="DeoR-like_C"/>
</dbReference>
<dbReference type="EMBL" id="BSBI01000001">
    <property type="protein sequence ID" value="GLF93275.1"/>
    <property type="molecule type" value="Genomic_DNA"/>
</dbReference>
<evidence type="ECO:0000256" key="3">
    <source>
        <dbReference type="ARBA" id="ARBA00023015"/>
    </source>
</evidence>
<keyword evidence="9" id="KW-1185">Reference proteome</keyword>
<dbReference type="SMART" id="SM01134">
    <property type="entry name" value="DeoRC"/>
    <property type="match status" value="1"/>
</dbReference>
<feature type="domain" description="HTH deoR-type" evidence="7">
    <location>
        <begin position="3"/>
        <end position="58"/>
    </location>
</feature>
<dbReference type="InterPro" id="IPR037171">
    <property type="entry name" value="NagB/RpiA_transferase-like"/>
</dbReference>
<dbReference type="PANTHER" id="PTHR30363:SF4">
    <property type="entry name" value="GLYCEROL-3-PHOSPHATE REGULON REPRESSOR"/>
    <property type="match status" value="1"/>
</dbReference>
<reference evidence="8 9" key="1">
    <citation type="submission" date="2022-10" db="EMBL/GenBank/DDBJ databases">
        <title>Draft genome sequence of Streptomyces sp. YSPA8.</title>
        <authorList>
            <person name="Moriuchi R."/>
            <person name="Dohra H."/>
            <person name="Yamamura H."/>
            <person name="Kodani S."/>
        </authorList>
    </citation>
    <scope>NUCLEOTIDE SEQUENCE [LARGE SCALE GENOMIC DNA]</scope>
    <source>
        <strain evidence="8 9">YSPA8</strain>
    </source>
</reference>
<name>A0ABQ5NSZ1_9ACTN</name>
<dbReference type="Proteomes" id="UP001291653">
    <property type="component" value="Unassembled WGS sequence"/>
</dbReference>
<dbReference type="PANTHER" id="PTHR30363">
    <property type="entry name" value="HTH-TYPE TRANSCRIPTIONAL REGULATOR SRLR-RELATED"/>
    <property type="match status" value="1"/>
</dbReference>
<evidence type="ECO:0000256" key="5">
    <source>
        <dbReference type="ARBA" id="ARBA00024937"/>
    </source>
</evidence>
<evidence type="ECO:0000313" key="8">
    <source>
        <dbReference type="EMBL" id="GLF93275.1"/>
    </source>
</evidence>
<keyword evidence="4" id="KW-0804">Transcription</keyword>
<evidence type="ECO:0000256" key="1">
    <source>
        <dbReference type="ARBA" id="ARBA00021390"/>
    </source>
</evidence>
<accession>A0ABQ5NSZ1</accession>
<protein>
    <recommendedName>
        <fullName evidence="1">Lactose phosphotransferase system repressor</fullName>
    </recommendedName>
</protein>
<feature type="region of interest" description="Disordered" evidence="6">
    <location>
        <begin position="51"/>
        <end position="72"/>
    </location>
</feature>
<dbReference type="InterPro" id="IPR001034">
    <property type="entry name" value="DeoR_HTH"/>
</dbReference>
<keyword evidence="2" id="KW-0678">Repressor</keyword>
<evidence type="ECO:0000256" key="4">
    <source>
        <dbReference type="ARBA" id="ARBA00023163"/>
    </source>
</evidence>
<dbReference type="RefSeq" id="WP_323445356.1">
    <property type="nucleotide sequence ID" value="NZ_BSBI01000001.1"/>
</dbReference>
<evidence type="ECO:0000313" key="9">
    <source>
        <dbReference type="Proteomes" id="UP001291653"/>
    </source>
</evidence>
<evidence type="ECO:0000256" key="2">
    <source>
        <dbReference type="ARBA" id="ARBA00022491"/>
    </source>
</evidence>
<keyword evidence="8" id="KW-0238">DNA-binding</keyword>
<comment type="caution">
    <text evidence="8">The sequence shown here is derived from an EMBL/GenBank/DDBJ whole genome shotgun (WGS) entry which is preliminary data.</text>
</comment>
<comment type="function">
    <text evidence="5">Repressor of the lactose catabolism operon. Galactose-6-phosphate is the inducer.</text>
</comment>
<dbReference type="SMART" id="SM00420">
    <property type="entry name" value="HTH_DEOR"/>
    <property type="match status" value="1"/>
</dbReference>
<keyword evidence="3" id="KW-0805">Transcription regulation</keyword>